<keyword evidence="1" id="KW-0175">Coiled coil</keyword>
<name>A0A0F9GAV3_9ZZZZ</name>
<dbReference type="AlphaFoldDB" id="A0A0F9GAV3"/>
<feature type="coiled-coil region" evidence="1">
    <location>
        <begin position="63"/>
        <end position="97"/>
    </location>
</feature>
<gene>
    <name evidence="2" type="ORF">LCGC14_2207210</name>
</gene>
<evidence type="ECO:0000256" key="1">
    <source>
        <dbReference type="SAM" id="Coils"/>
    </source>
</evidence>
<sequence>MEVFNISTKIKLVTTDCANCGVVFAIPDRLDDKFREYGSTFYCPNGHTLTYGKSESMKLRHKLDQREAELERTHTRLDGALKEISNKKGQITKLRNRVQAGVCTECHRHFENLQRHMESKHS</sequence>
<reference evidence="2" key="1">
    <citation type="journal article" date="2015" name="Nature">
        <title>Complex archaea that bridge the gap between prokaryotes and eukaryotes.</title>
        <authorList>
            <person name="Spang A."/>
            <person name="Saw J.H."/>
            <person name="Jorgensen S.L."/>
            <person name="Zaremba-Niedzwiedzka K."/>
            <person name="Martijn J."/>
            <person name="Lind A.E."/>
            <person name="van Eijk R."/>
            <person name="Schleper C."/>
            <person name="Guy L."/>
            <person name="Ettema T.J."/>
        </authorList>
    </citation>
    <scope>NUCLEOTIDE SEQUENCE</scope>
</reference>
<comment type="caution">
    <text evidence="2">The sequence shown here is derived from an EMBL/GenBank/DDBJ whole genome shotgun (WGS) entry which is preliminary data.</text>
</comment>
<protein>
    <recommendedName>
        <fullName evidence="3">C2H2-type domain-containing protein</fullName>
    </recommendedName>
</protein>
<evidence type="ECO:0008006" key="3">
    <source>
        <dbReference type="Google" id="ProtNLM"/>
    </source>
</evidence>
<evidence type="ECO:0000313" key="2">
    <source>
        <dbReference type="EMBL" id="KKL60252.1"/>
    </source>
</evidence>
<accession>A0A0F9GAV3</accession>
<dbReference type="EMBL" id="LAZR01029216">
    <property type="protein sequence ID" value="KKL60252.1"/>
    <property type="molecule type" value="Genomic_DNA"/>
</dbReference>
<proteinExistence type="predicted"/>
<organism evidence="2">
    <name type="scientific">marine sediment metagenome</name>
    <dbReference type="NCBI Taxonomy" id="412755"/>
    <lineage>
        <taxon>unclassified sequences</taxon>
        <taxon>metagenomes</taxon>
        <taxon>ecological metagenomes</taxon>
    </lineage>
</organism>